<evidence type="ECO:0000256" key="1">
    <source>
        <dbReference type="SAM" id="Phobius"/>
    </source>
</evidence>
<dbReference type="Proteomes" id="UP000004968">
    <property type="component" value="Unassembled WGS sequence"/>
</dbReference>
<dbReference type="HOGENOM" id="CLU_165293_0_0_9"/>
<evidence type="ECO:0000313" key="2">
    <source>
        <dbReference type="EMBL" id="EFC97568.1"/>
    </source>
</evidence>
<gene>
    <name evidence="2" type="ORF">CLOSTHATH_04236</name>
</gene>
<organism evidence="2 3">
    <name type="scientific">Hungatella hathewayi DSM 13479</name>
    <dbReference type="NCBI Taxonomy" id="566550"/>
    <lineage>
        <taxon>Bacteria</taxon>
        <taxon>Bacillati</taxon>
        <taxon>Bacillota</taxon>
        <taxon>Clostridia</taxon>
        <taxon>Lachnospirales</taxon>
        <taxon>Lachnospiraceae</taxon>
        <taxon>Hungatella</taxon>
    </lineage>
</organism>
<keyword evidence="1" id="KW-0812">Transmembrane</keyword>
<sequence length="108" mass="11714">MKLKELLLTLLIGIAAGVIDVLPMIKMKLDKYSEISAFVHYLIAPFIIFNTELFGMAWWLKGGVINLALAVPVVILAAKDDKTSAPPMIVMSVVLGTVIGIVGHFTFS</sequence>
<dbReference type="AlphaFoldDB" id="D3AKU2"/>
<evidence type="ECO:0000313" key="3">
    <source>
        <dbReference type="Proteomes" id="UP000004968"/>
    </source>
</evidence>
<keyword evidence="1" id="KW-0472">Membrane</keyword>
<feature type="transmembrane region" description="Helical" evidence="1">
    <location>
        <begin position="32"/>
        <end position="50"/>
    </location>
</feature>
<feature type="transmembrane region" description="Helical" evidence="1">
    <location>
        <begin position="89"/>
        <end position="107"/>
    </location>
</feature>
<accession>D3AKU2</accession>
<reference evidence="2 3" key="1">
    <citation type="submission" date="2010-01" db="EMBL/GenBank/DDBJ databases">
        <authorList>
            <person name="Weinstock G."/>
            <person name="Sodergren E."/>
            <person name="Clifton S."/>
            <person name="Fulton L."/>
            <person name="Fulton B."/>
            <person name="Courtney L."/>
            <person name="Fronick C."/>
            <person name="Harrison M."/>
            <person name="Strong C."/>
            <person name="Farmer C."/>
            <person name="Delahaunty K."/>
            <person name="Markovic C."/>
            <person name="Hall O."/>
            <person name="Minx P."/>
            <person name="Tomlinson C."/>
            <person name="Mitreva M."/>
            <person name="Nelson J."/>
            <person name="Hou S."/>
            <person name="Wollam A."/>
            <person name="Pepin K.H."/>
            <person name="Johnson M."/>
            <person name="Bhonagiri V."/>
            <person name="Nash W.E."/>
            <person name="Warren W."/>
            <person name="Chinwalla A."/>
            <person name="Mardis E.R."/>
            <person name="Wilson R.K."/>
        </authorList>
    </citation>
    <scope>NUCLEOTIDE SEQUENCE [LARGE SCALE GENOMIC DNA]</scope>
    <source>
        <strain evidence="2 3">DSM 13479</strain>
    </source>
</reference>
<protein>
    <submittedName>
        <fullName evidence="2">Uncharacterized protein</fullName>
    </submittedName>
</protein>
<feature type="transmembrane region" description="Helical" evidence="1">
    <location>
        <begin position="6"/>
        <end position="25"/>
    </location>
</feature>
<name>D3AKU2_9FIRM</name>
<comment type="caution">
    <text evidence="2">The sequence shown here is derived from an EMBL/GenBank/DDBJ whole genome shotgun (WGS) entry which is preliminary data.</text>
</comment>
<proteinExistence type="predicted"/>
<dbReference type="EMBL" id="ACIO01000370">
    <property type="protein sequence ID" value="EFC97568.1"/>
    <property type="molecule type" value="Genomic_DNA"/>
</dbReference>
<keyword evidence="1" id="KW-1133">Transmembrane helix</keyword>